<keyword evidence="5" id="KW-0378">Hydrolase</keyword>
<dbReference type="KEGG" id="vg:65101068"/>
<evidence type="ECO:0000256" key="3">
    <source>
        <dbReference type="ARBA" id="ARBA00022722"/>
    </source>
</evidence>
<evidence type="ECO:0000256" key="7">
    <source>
        <dbReference type="ARBA" id="ARBA00023200"/>
    </source>
</evidence>
<keyword evidence="2" id="KW-0945">Host-virus interaction</keyword>
<protein>
    <submittedName>
        <fullName evidence="8">Alkaline exonuclease</fullName>
    </submittedName>
</protein>
<keyword evidence="3" id="KW-0540">Nuclease</keyword>
<evidence type="ECO:0000256" key="6">
    <source>
        <dbReference type="ARBA" id="ARBA00022839"/>
    </source>
</evidence>
<dbReference type="RefSeq" id="YP_010085984.1">
    <property type="nucleotide sequence ID" value="NC_055234.1"/>
</dbReference>
<dbReference type="InterPro" id="IPR011335">
    <property type="entry name" value="Restrct_endonuc-II-like"/>
</dbReference>
<keyword evidence="4" id="KW-0255">Endonuclease</keyword>
<keyword evidence="1" id="KW-1048">Host nucleus</keyword>
<accession>Q8B3Y5</accession>
<keyword evidence="6 8" id="KW-0269">Exonuclease</keyword>
<dbReference type="GO" id="GO:0003677">
    <property type="term" value="F:DNA binding"/>
    <property type="evidence" value="ECO:0007669"/>
    <property type="project" value="InterPro"/>
</dbReference>
<organism evidence="8 9">
    <name type="scientific">Suid gammaherpesvirus 5</name>
    <dbReference type="NCBI Taxonomy" id="1960251"/>
    <lineage>
        <taxon>Viruses</taxon>
        <taxon>Duplodnaviria</taxon>
        <taxon>Heunggongvirae</taxon>
        <taxon>Peploviricota</taxon>
        <taxon>Herviviricetes</taxon>
        <taxon>Herpesvirales</taxon>
        <taxon>Orthoherpesviridae</taxon>
        <taxon>Gammaherpesvirinae</taxon>
        <taxon>Macavirus</taxon>
        <taxon>Macavirus suidgamma5</taxon>
    </lineage>
</organism>
<dbReference type="EMBL" id="AY170316">
    <property type="protein sequence ID" value="AAO12340.1"/>
    <property type="molecule type" value="Genomic_DNA"/>
</dbReference>
<evidence type="ECO:0000313" key="9">
    <source>
        <dbReference type="Proteomes" id="UP000325694"/>
    </source>
</evidence>
<dbReference type="PRINTS" id="PR00924">
    <property type="entry name" value="ALKEXNUCLASE"/>
</dbReference>
<reference evidence="8 9" key="1">
    <citation type="journal article" date="2003" name="Virology">
        <title>A novel porcine gammaherpesvirus.</title>
        <authorList>
            <person name="Chmielewicz B."/>
            <person name="Goltz M."/>
            <person name="Franz T."/>
            <person name="Bauer C."/>
            <person name="Brema S."/>
            <person name="Ellerbrok H."/>
            <person name="Beckmann S."/>
            <person name="Rziha H.J."/>
            <person name="Lahrmann K.H."/>
            <person name="Romero C."/>
            <person name="Ehlers B."/>
        </authorList>
    </citation>
    <scope>NUCLEOTIDE SEQUENCE [LARGE SCALE GENOMIC DNA]</scope>
    <source>
        <strain evidence="8">489</strain>
    </source>
</reference>
<dbReference type="GeneID" id="65101068"/>
<evidence type="ECO:0000256" key="1">
    <source>
        <dbReference type="ARBA" id="ARBA00022562"/>
    </source>
</evidence>
<dbReference type="GO" id="GO:0004519">
    <property type="term" value="F:endonuclease activity"/>
    <property type="evidence" value="ECO:0007669"/>
    <property type="project" value="UniProtKB-KW"/>
</dbReference>
<evidence type="ECO:0000256" key="2">
    <source>
        <dbReference type="ARBA" id="ARBA00022581"/>
    </source>
</evidence>
<evidence type="ECO:0000256" key="4">
    <source>
        <dbReference type="ARBA" id="ARBA00022759"/>
    </source>
</evidence>
<dbReference type="Gene3D" id="1.20.120.860">
    <property type="entry name" value="Herpesvirus alkaline exonuclease, N-terminal domain"/>
    <property type="match status" value="1"/>
</dbReference>
<evidence type="ECO:0000256" key="5">
    <source>
        <dbReference type="ARBA" id="ARBA00022801"/>
    </source>
</evidence>
<dbReference type="GO" id="GO:0004527">
    <property type="term" value="F:exonuclease activity"/>
    <property type="evidence" value="ECO:0007669"/>
    <property type="project" value="UniProtKB-KW"/>
</dbReference>
<keyword evidence="9" id="KW-1185">Reference proteome</keyword>
<proteinExistence type="inferred from homology"/>
<dbReference type="Proteomes" id="UP000325694">
    <property type="component" value="Segment"/>
</dbReference>
<sequence>MDILDNRTLLEEAHNLEIGEQLKKMAEYTFSNFIRSKPVQEAIAKKCFLPEMPTMRFVYIYYLFKKIYSFIGDEQVLHKYETEFKKNSIKNPTLKDVVSVCSKMDLTTRTDICMMIENMTRGQSDNLLWEILRDGVISSSKLLKVIKQQASDSKIFDPLPIQKNHYVASPIAFGVRNENTVKTLLTQLIAKESWSNVTNFGFMLSPLDGIFGVSLDMCLKSSVDAENKVVFSSLTEIYEIKCRYKYLFSKSEFDHIYKKYDQLYNNPCKSTLVDFISSIPKPAVEHVPRGKVPSQNDYLLSFDKLWNFNPRQRKRKMTNTHKVTEQCMKYNCYTESKVIILTDPALTSGNICIKDTFFVDLYINPRHAYYYQILLQYKIVTNYIQFSHNSGSKLGSPSTYIVTAFFRKRDSSDFKRTYINQEKNLLDPSLEIPVLLIITPVFIPHDPLIATLEKAIEFWQKSVQEEFPFSPWASSSLCALGDITP</sequence>
<dbReference type="InterPro" id="IPR001616">
    <property type="entry name" value="Herpes_alk_exo"/>
</dbReference>
<keyword evidence="7" id="KW-1035">Host cytoplasm</keyword>
<dbReference type="InterPro" id="IPR034720">
    <property type="entry name" value="Viral_alk_exo"/>
</dbReference>
<evidence type="ECO:0000313" key="8">
    <source>
        <dbReference type="EMBL" id="AAO12340.1"/>
    </source>
</evidence>
<name>Q8B3Y5_9GAMA</name>
<dbReference type="HAMAP" id="MF_04009">
    <property type="entry name" value="HSV_AN"/>
    <property type="match status" value="1"/>
</dbReference>
<dbReference type="SUPFAM" id="SSF52980">
    <property type="entry name" value="Restriction endonuclease-like"/>
    <property type="match status" value="1"/>
</dbReference>
<dbReference type="Pfam" id="PF01771">
    <property type="entry name" value="Viral_alk_exo"/>
    <property type="match status" value="1"/>
</dbReference>